<dbReference type="CDD" id="cd05800">
    <property type="entry name" value="PGM_like2"/>
    <property type="match status" value="1"/>
</dbReference>
<comment type="similarity">
    <text evidence="2 7">Belongs to the phosphohexose mutase family.</text>
</comment>
<evidence type="ECO:0000313" key="13">
    <source>
        <dbReference type="Proteomes" id="UP000180235"/>
    </source>
</evidence>
<keyword evidence="6" id="KW-0413">Isomerase</keyword>
<feature type="domain" description="Alpha-D-phosphohexomutase alpha/beta/alpha" evidence="9">
    <location>
        <begin position="5"/>
        <end position="138"/>
    </location>
</feature>
<evidence type="ECO:0000259" key="10">
    <source>
        <dbReference type="Pfam" id="PF02879"/>
    </source>
</evidence>
<feature type="domain" description="Alpha-D-phosphohexomutase alpha/beta/alpha" evidence="10">
    <location>
        <begin position="155"/>
        <end position="255"/>
    </location>
</feature>
<evidence type="ECO:0000256" key="7">
    <source>
        <dbReference type="RuleBase" id="RU004326"/>
    </source>
</evidence>
<dbReference type="InterPro" id="IPR005843">
    <property type="entry name" value="A-D-PHexomutase_C"/>
</dbReference>
<gene>
    <name evidence="12" type="ORF">GlitD10_1738</name>
</gene>
<keyword evidence="3" id="KW-0597">Phosphoprotein</keyword>
<dbReference type="RefSeq" id="WP_099092527.1">
    <property type="nucleotide sequence ID" value="NZ_CP017675.1"/>
</dbReference>
<name>A0A1J0ADS6_9CYAN</name>
<evidence type="ECO:0000259" key="8">
    <source>
        <dbReference type="Pfam" id="PF00408"/>
    </source>
</evidence>
<dbReference type="GO" id="GO:0005975">
    <property type="term" value="P:carbohydrate metabolic process"/>
    <property type="evidence" value="ECO:0007669"/>
    <property type="project" value="InterPro"/>
</dbReference>
<dbReference type="InterPro" id="IPR005846">
    <property type="entry name" value="A-D-PHexomutase_a/b/a-III"/>
</dbReference>
<keyword evidence="13" id="KW-1185">Reference proteome</keyword>
<keyword evidence="5 7" id="KW-0460">Magnesium</keyword>
<dbReference type="SUPFAM" id="SSF55957">
    <property type="entry name" value="Phosphoglucomutase, C-terminal domain"/>
    <property type="match status" value="1"/>
</dbReference>
<evidence type="ECO:0000256" key="5">
    <source>
        <dbReference type="ARBA" id="ARBA00022842"/>
    </source>
</evidence>
<proteinExistence type="inferred from homology"/>
<dbReference type="InterPro" id="IPR005841">
    <property type="entry name" value="Alpha-D-phosphohexomutase_SF"/>
</dbReference>
<evidence type="ECO:0000259" key="11">
    <source>
        <dbReference type="Pfam" id="PF02880"/>
    </source>
</evidence>
<dbReference type="InterPro" id="IPR016055">
    <property type="entry name" value="A-D-PHexomutase_a/b/a-I/II/III"/>
</dbReference>
<dbReference type="Gene3D" id="3.40.120.10">
    <property type="entry name" value="Alpha-D-Glucose-1,6-Bisphosphate, subunit A, domain 3"/>
    <property type="match status" value="3"/>
</dbReference>
<dbReference type="KEGG" id="glt:GlitD10_1738"/>
<protein>
    <submittedName>
        <fullName evidence="12">Phosphoglucomutase/phosphomannomutase, C-terminal domain family</fullName>
    </submittedName>
</protein>
<dbReference type="InterPro" id="IPR005845">
    <property type="entry name" value="A-D-PHexomutase_a/b/a-II"/>
</dbReference>
<dbReference type="PROSITE" id="PS00710">
    <property type="entry name" value="PGM_PMM"/>
    <property type="match status" value="1"/>
</dbReference>
<sequence length="468" mass="50514">MAVIRFGTDGWRGVIAQEFTFARVAQAAVAAAQVLAQNYGEAAAPILVGYDRRFLSQEFAETVAQAVAQAGFSVLLADQPASTPAFSYGVRHLQAMGALVITASHNPPVYNGLKVKGAFGGSVSPEITQQIEAQLEQAMPQRLGGRIQSFDPWPDYVSALQKQVDVAQIQAGLANWRVWVDVMHGAAAGGLTRILGNCVQELRTQRDVLFGGHPPEPLPAYLQVLQTTLQGHRGNQVGLVFDGDGDRIAAMDGQGNFLSPQVLIPILIQHLAQHRGLSGTVVKTISGSELIAKTAASYNLPVVETPIGFKYIAQEMLAGKVLLGGEESGGIGYGHYLPERDALLSALYLLEAVAVTQKPLEVQYQELQAKTNFVSTYNRIDVHLPGAGAREALLHQLAEQPPTVIAETPVVKTWGGDGYKCYLSDQSWLLIRFSGTEPLLRLYCESLTPERGQAILAWARHWAESSAQ</sequence>
<dbReference type="AlphaFoldDB" id="A0A1J0ADS6"/>
<evidence type="ECO:0000256" key="4">
    <source>
        <dbReference type="ARBA" id="ARBA00022723"/>
    </source>
</evidence>
<dbReference type="GO" id="GO:0000287">
    <property type="term" value="F:magnesium ion binding"/>
    <property type="evidence" value="ECO:0007669"/>
    <property type="project" value="InterPro"/>
</dbReference>
<dbReference type="STRING" id="1188229.GlitD10_1738"/>
<dbReference type="InterPro" id="IPR005844">
    <property type="entry name" value="A-D-PHexomutase_a/b/a-I"/>
</dbReference>
<evidence type="ECO:0000256" key="1">
    <source>
        <dbReference type="ARBA" id="ARBA00001946"/>
    </source>
</evidence>
<dbReference type="PANTHER" id="PTHR45745">
    <property type="entry name" value="PHOSPHOMANNOMUTASE 45A"/>
    <property type="match status" value="1"/>
</dbReference>
<evidence type="ECO:0000256" key="3">
    <source>
        <dbReference type="ARBA" id="ARBA00022553"/>
    </source>
</evidence>
<evidence type="ECO:0000259" key="9">
    <source>
        <dbReference type="Pfam" id="PF02878"/>
    </source>
</evidence>
<evidence type="ECO:0000256" key="2">
    <source>
        <dbReference type="ARBA" id="ARBA00010231"/>
    </source>
</evidence>
<feature type="domain" description="Alpha-D-phosphohexomutase alpha/beta/alpha" evidence="11">
    <location>
        <begin position="263"/>
        <end position="368"/>
    </location>
</feature>
<dbReference type="Pfam" id="PF02879">
    <property type="entry name" value="PGM_PMM_II"/>
    <property type="match status" value="1"/>
</dbReference>
<dbReference type="Gene3D" id="3.30.310.50">
    <property type="entry name" value="Alpha-D-phosphohexomutase, C-terminal domain"/>
    <property type="match status" value="1"/>
</dbReference>
<dbReference type="Pfam" id="PF02878">
    <property type="entry name" value="PGM_PMM_I"/>
    <property type="match status" value="1"/>
</dbReference>
<evidence type="ECO:0000256" key="6">
    <source>
        <dbReference type="ARBA" id="ARBA00023235"/>
    </source>
</evidence>
<evidence type="ECO:0000313" key="12">
    <source>
        <dbReference type="EMBL" id="APB34064.1"/>
    </source>
</evidence>
<dbReference type="Proteomes" id="UP000180235">
    <property type="component" value="Chromosome"/>
</dbReference>
<dbReference type="InterPro" id="IPR036900">
    <property type="entry name" value="A-D-PHexomutase_C_sf"/>
</dbReference>
<dbReference type="PANTHER" id="PTHR45745:SF1">
    <property type="entry name" value="PHOSPHOGLUCOMUTASE 2B-RELATED"/>
    <property type="match status" value="1"/>
</dbReference>
<dbReference type="EMBL" id="CP017675">
    <property type="protein sequence ID" value="APB34064.1"/>
    <property type="molecule type" value="Genomic_DNA"/>
</dbReference>
<dbReference type="PRINTS" id="PR00509">
    <property type="entry name" value="PGMPMM"/>
</dbReference>
<dbReference type="SUPFAM" id="SSF53738">
    <property type="entry name" value="Phosphoglucomutase, first 3 domains"/>
    <property type="match status" value="2"/>
</dbReference>
<organism evidence="12 13">
    <name type="scientific">Gloeomargarita lithophora Alchichica-D10</name>
    <dbReference type="NCBI Taxonomy" id="1188229"/>
    <lineage>
        <taxon>Bacteria</taxon>
        <taxon>Bacillati</taxon>
        <taxon>Cyanobacteriota</taxon>
        <taxon>Cyanophyceae</taxon>
        <taxon>Gloeomargaritales</taxon>
        <taxon>Gloeomargaritaceae</taxon>
        <taxon>Gloeomargarita</taxon>
    </lineage>
</organism>
<dbReference type="OrthoDB" id="9806956at2"/>
<dbReference type="InterPro" id="IPR016066">
    <property type="entry name" value="A-D-PHexomutase_CS"/>
</dbReference>
<dbReference type="GO" id="GO:0006166">
    <property type="term" value="P:purine ribonucleoside salvage"/>
    <property type="evidence" value="ECO:0007669"/>
    <property type="project" value="TreeGrafter"/>
</dbReference>
<reference evidence="12 13" key="1">
    <citation type="submission" date="2016-10" db="EMBL/GenBank/DDBJ databases">
        <title>Description of Gloeomargarita lithophora gen. nov., sp. nov., a thylakoid-bearing basal-branching cyanobacterium with intracellular carbonates, and proposal for Gloeomargaritales ord. nov.</title>
        <authorList>
            <person name="Moreira D."/>
            <person name="Tavera R."/>
            <person name="Benzerara K."/>
            <person name="Skouri-Panet F."/>
            <person name="Couradeau E."/>
            <person name="Gerard E."/>
            <person name="Loussert C."/>
            <person name="Novelo E."/>
            <person name="Zivanovic Y."/>
            <person name="Lopez-Garcia P."/>
        </authorList>
    </citation>
    <scope>NUCLEOTIDE SEQUENCE [LARGE SCALE GENOMIC DNA]</scope>
    <source>
        <strain evidence="12 13">D10</strain>
    </source>
</reference>
<accession>A0A1J0ADS6</accession>
<dbReference type="GO" id="GO:0008973">
    <property type="term" value="F:phosphopentomutase activity"/>
    <property type="evidence" value="ECO:0007669"/>
    <property type="project" value="TreeGrafter"/>
</dbReference>
<dbReference type="Pfam" id="PF02880">
    <property type="entry name" value="PGM_PMM_III"/>
    <property type="match status" value="1"/>
</dbReference>
<comment type="cofactor">
    <cofactor evidence="1">
        <name>Mg(2+)</name>
        <dbReference type="ChEBI" id="CHEBI:18420"/>
    </cofactor>
</comment>
<dbReference type="Pfam" id="PF00408">
    <property type="entry name" value="PGM_PMM_IV"/>
    <property type="match status" value="1"/>
</dbReference>
<feature type="domain" description="Alpha-D-phosphohexomutase C-terminal" evidence="8">
    <location>
        <begin position="425"/>
        <end position="454"/>
    </location>
</feature>
<keyword evidence="4 7" id="KW-0479">Metal-binding</keyword>